<dbReference type="RefSeq" id="WP_092454360.1">
    <property type="nucleotide sequence ID" value="NZ_FOJI01000009.1"/>
</dbReference>
<proteinExistence type="inferred from homology"/>
<evidence type="ECO:0000313" key="3">
    <source>
        <dbReference type="EMBL" id="SEW30407.1"/>
    </source>
</evidence>
<protein>
    <recommendedName>
        <fullName evidence="2">Antitoxin</fullName>
    </recommendedName>
</protein>
<name>A0A1I0QTX9_9FIRM</name>
<reference evidence="3 4" key="1">
    <citation type="submission" date="2016-10" db="EMBL/GenBank/DDBJ databases">
        <authorList>
            <person name="de Groot N.N."/>
        </authorList>
    </citation>
    <scope>NUCLEOTIDE SEQUENCE [LARGE SCALE GENOMIC DNA]</scope>
    <source>
        <strain evidence="3 4">DSM 9179</strain>
    </source>
</reference>
<dbReference type="AlphaFoldDB" id="A0A1I0QTX9"/>
<dbReference type="InterPro" id="IPR036165">
    <property type="entry name" value="YefM-like_sf"/>
</dbReference>
<gene>
    <name evidence="3" type="ORF">SAMN05421659_10951</name>
</gene>
<evidence type="ECO:0000256" key="1">
    <source>
        <dbReference type="ARBA" id="ARBA00009981"/>
    </source>
</evidence>
<comment type="function">
    <text evidence="2">Antitoxin component of a type II toxin-antitoxin (TA) system.</text>
</comment>
<dbReference type="OrthoDB" id="9795585at2"/>
<dbReference type="EMBL" id="FOJI01000009">
    <property type="protein sequence ID" value="SEW30407.1"/>
    <property type="molecule type" value="Genomic_DNA"/>
</dbReference>
<accession>A0A1I0QTX9</accession>
<comment type="similarity">
    <text evidence="1 2">Belongs to the phD/YefM antitoxin family.</text>
</comment>
<dbReference type="InterPro" id="IPR006442">
    <property type="entry name" value="Antitoxin_Phd/YefM"/>
</dbReference>
<dbReference type="NCBIfam" id="TIGR01552">
    <property type="entry name" value="phd_fam"/>
    <property type="match status" value="1"/>
</dbReference>
<dbReference type="Proteomes" id="UP000199701">
    <property type="component" value="Unassembled WGS sequence"/>
</dbReference>
<evidence type="ECO:0000313" key="4">
    <source>
        <dbReference type="Proteomes" id="UP000199701"/>
    </source>
</evidence>
<dbReference type="SUPFAM" id="SSF143120">
    <property type="entry name" value="YefM-like"/>
    <property type="match status" value="1"/>
</dbReference>
<organism evidence="3 4">
    <name type="scientific">[Clostridium] fimetarium</name>
    <dbReference type="NCBI Taxonomy" id="99656"/>
    <lineage>
        <taxon>Bacteria</taxon>
        <taxon>Bacillati</taxon>
        <taxon>Bacillota</taxon>
        <taxon>Clostridia</taxon>
        <taxon>Lachnospirales</taxon>
        <taxon>Lachnospiraceae</taxon>
    </lineage>
</organism>
<keyword evidence="4" id="KW-1185">Reference proteome</keyword>
<sequence length="93" mass="10537">MPQIRPITDLRDTNEISEICHSNSEPIFITKNGYGDLVIMSIETYEKLVEGTRAEEIVTEAEPEYKAGTELFDAKEALSSLRKLDIPPLLRNK</sequence>
<dbReference type="Pfam" id="PF02604">
    <property type="entry name" value="PhdYeFM_antitox"/>
    <property type="match status" value="1"/>
</dbReference>
<evidence type="ECO:0000256" key="2">
    <source>
        <dbReference type="RuleBase" id="RU362080"/>
    </source>
</evidence>